<evidence type="ECO:0000256" key="10">
    <source>
        <dbReference type="PIRSR" id="PIRSR005700-1"/>
    </source>
</evidence>
<keyword evidence="8 9" id="KW-0788">Thiol protease</keyword>
<dbReference type="GO" id="GO:0009636">
    <property type="term" value="P:response to toxic substance"/>
    <property type="evidence" value="ECO:0007669"/>
    <property type="project" value="TreeGrafter"/>
</dbReference>
<evidence type="ECO:0000256" key="7">
    <source>
        <dbReference type="ARBA" id="ARBA00022801"/>
    </source>
</evidence>
<protein>
    <recommendedName>
        <fullName evidence="4 9">Bleomycin hydrolase</fullName>
        <ecNumber evidence="3 9">3.4.22.40</ecNumber>
    </recommendedName>
</protein>
<keyword evidence="6 9" id="KW-0645">Protease</keyword>
<dbReference type="EMBL" id="IAAA01003241">
    <property type="protein sequence ID" value="LAA03334.1"/>
    <property type="molecule type" value="mRNA"/>
</dbReference>
<dbReference type="GO" id="GO:0006508">
    <property type="term" value="P:proteolysis"/>
    <property type="evidence" value="ECO:0007669"/>
    <property type="project" value="UniProtKB-KW"/>
</dbReference>
<dbReference type="Gene3D" id="3.90.70.10">
    <property type="entry name" value="Cysteine proteinases"/>
    <property type="match status" value="1"/>
</dbReference>
<comment type="similarity">
    <text evidence="9">Belongs to the peptidase C1 family.</text>
</comment>
<dbReference type="GO" id="GO:0004197">
    <property type="term" value="F:cysteine-type endopeptidase activity"/>
    <property type="evidence" value="ECO:0007669"/>
    <property type="project" value="UniProtKB-EC"/>
</dbReference>
<dbReference type="PANTHER" id="PTHR10363">
    <property type="entry name" value="BLEOMYCIN HYDROLASE"/>
    <property type="match status" value="1"/>
</dbReference>
<feature type="active site" evidence="10">
    <location>
        <position position="396"/>
    </location>
</feature>
<keyword evidence="7 9" id="KW-0378">Hydrolase</keyword>
<dbReference type="AlphaFoldDB" id="A0A2L2Y592"/>
<dbReference type="SUPFAM" id="SSF54001">
    <property type="entry name" value="Cysteine proteinases"/>
    <property type="match status" value="1"/>
</dbReference>
<dbReference type="EMBL" id="IAAA01003240">
    <property type="protein sequence ID" value="LAA03331.1"/>
    <property type="molecule type" value="mRNA"/>
</dbReference>
<organism evidence="11">
    <name type="scientific">Parasteatoda tepidariorum</name>
    <name type="common">Common house spider</name>
    <name type="synonym">Achaearanea tepidariorum</name>
    <dbReference type="NCBI Taxonomy" id="114398"/>
    <lineage>
        <taxon>Eukaryota</taxon>
        <taxon>Metazoa</taxon>
        <taxon>Ecdysozoa</taxon>
        <taxon>Arthropoda</taxon>
        <taxon>Chelicerata</taxon>
        <taxon>Arachnida</taxon>
        <taxon>Araneae</taxon>
        <taxon>Araneomorphae</taxon>
        <taxon>Entelegynae</taxon>
        <taxon>Araneoidea</taxon>
        <taxon>Theridiidae</taxon>
        <taxon>Parasteatoda</taxon>
    </lineage>
</organism>
<evidence type="ECO:0000256" key="1">
    <source>
        <dbReference type="ARBA" id="ARBA00000423"/>
    </source>
</evidence>
<dbReference type="InterPro" id="IPR004134">
    <property type="entry name" value="Peptidase_C1B"/>
</dbReference>
<evidence type="ECO:0000256" key="8">
    <source>
        <dbReference type="ARBA" id="ARBA00022807"/>
    </source>
</evidence>
<dbReference type="EMBL" id="IAAA01003242">
    <property type="protein sequence ID" value="LAA03337.1"/>
    <property type="molecule type" value="mRNA"/>
</dbReference>
<dbReference type="InterPro" id="IPR038765">
    <property type="entry name" value="Papain-like_cys_pep_sf"/>
</dbReference>
<dbReference type="GeneID" id="107446795"/>
<comment type="catalytic activity">
    <reaction evidence="1 9">
        <text>Inactivates bleomycin B2 (a cytotoxic glycometallopeptide) by hydrolysis of a carboxyamide bond of beta-aminoalanine, but also shows general aminopeptidase activity. The specificity varies somewhat with source, but amino acid arylamides of Met, Leu and Ala are preferred.</text>
        <dbReference type="EC" id="3.4.22.40"/>
    </reaction>
</comment>
<dbReference type="InterPro" id="IPR000169">
    <property type="entry name" value="Pept_cys_AS"/>
</dbReference>
<dbReference type="GO" id="GO:0043418">
    <property type="term" value="P:homocysteine catabolic process"/>
    <property type="evidence" value="ECO:0007669"/>
    <property type="project" value="TreeGrafter"/>
</dbReference>
<dbReference type="PIRSF" id="PIRSF005700">
    <property type="entry name" value="PepC"/>
    <property type="match status" value="1"/>
</dbReference>
<dbReference type="Pfam" id="PF03051">
    <property type="entry name" value="Peptidase_C1_2"/>
    <property type="match status" value="1"/>
</dbReference>
<evidence type="ECO:0000256" key="3">
    <source>
        <dbReference type="ARBA" id="ARBA00012465"/>
    </source>
</evidence>
<evidence type="ECO:0000256" key="6">
    <source>
        <dbReference type="ARBA" id="ARBA00022670"/>
    </source>
</evidence>
<proteinExistence type="evidence at transcript level"/>
<dbReference type="CDD" id="cd00585">
    <property type="entry name" value="Peptidase_C1B"/>
    <property type="match status" value="1"/>
</dbReference>
<dbReference type="RefSeq" id="XP_015917057.1">
    <property type="nucleotide sequence ID" value="XM_016061571.4"/>
</dbReference>
<dbReference type="PROSITE" id="PS00139">
    <property type="entry name" value="THIOL_PROTEASE_CYS"/>
    <property type="match status" value="1"/>
</dbReference>
<feature type="active site" evidence="10">
    <location>
        <position position="74"/>
    </location>
</feature>
<name>A0A2L2Y592_PARTP</name>
<evidence type="ECO:0000256" key="4">
    <source>
        <dbReference type="ARBA" id="ARBA00022227"/>
    </source>
</evidence>
<accession>A0A2L2Y592</accession>
<sequence>MESAKGSITSEILNKFQKNFEADPKNIVVQNACFKNDPLELAVQRKIVETSAHVFTHKIDDTKPITNQKSSGRCWQFATLNVLRAPFVKEHQLEDFEFSHSYIFLCDKIERCNFTLHTIVEILKRGEPIDGRLMSFILADPIADGGQWHMVVNLISKYGVIPKKCFPETFCCETSARLNGILKTKLREYARDLTLLYEKKASDEEIDKKILSCMEALYKVIVICLGSPPETFTWEYYNKSKAYNVIGPITPLQFYETYVKPYCNVEDKICFVNDPRPQNPYDRTYTVDCLGNMVGGLKTVYVNKKIKEILGYAAKSIQNNEPVWFGCDFGKVYNLKLGIQDLRIHDYNLSFGVDLHKTMSKAERLIYGDTIMNHAMTFTAVSLDSNGEPTKWRVENSWGEDRGEKGYLMMTSEWFEEFGFEIVVDKKYVPEEVQEIMKMEPKVLPAWDPMGNLAL</sequence>
<reference evidence="11" key="1">
    <citation type="journal article" date="2016" name="Mol. Ecol. Resour.">
        <title>Evaluation of the impact of RNA preservation methods of spiders for de novo transcriptome assembly.</title>
        <authorList>
            <person name="Kono N."/>
            <person name="Nakamura H."/>
            <person name="Ito Y."/>
            <person name="Tomita M."/>
            <person name="Arakawa K."/>
        </authorList>
    </citation>
    <scope>NUCLEOTIDE SEQUENCE</scope>
    <source>
        <tissue evidence="11">Whole body</tissue>
    </source>
</reference>
<dbReference type="PANTHER" id="PTHR10363:SF2">
    <property type="entry name" value="BLEOMYCIN HYDROLASE"/>
    <property type="match status" value="1"/>
</dbReference>
<dbReference type="EMBL" id="IAAA01003238">
    <property type="protein sequence ID" value="LAA03324.1"/>
    <property type="molecule type" value="mRNA"/>
</dbReference>
<evidence type="ECO:0000256" key="2">
    <source>
        <dbReference type="ARBA" id="ARBA00004496"/>
    </source>
</evidence>
<comment type="subcellular location">
    <subcellularLocation>
        <location evidence="2 9">Cytoplasm</location>
    </subcellularLocation>
</comment>
<dbReference type="FunFam" id="3.90.70.10:FF:000021">
    <property type="entry name" value="Bleomycin hydrolase"/>
    <property type="match status" value="1"/>
</dbReference>
<dbReference type="GO" id="GO:0005737">
    <property type="term" value="C:cytoplasm"/>
    <property type="evidence" value="ECO:0007669"/>
    <property type="project" value="UniProtKB-SubCell"/>
</dbReference>
<dbReference type="EMBL" id="IAAA01003239">
    <property type="protein sequence ID" value="LAA03327.1"/>
    <property type="molecule type" value="mRNA"/>
</dbReference>
<evidence type="ECO:0000256" key="5">
    <source>
        <dbReference type="ARBA" id="ARBA00022490"/>
    </source>
</evidence>
<dbReference type="EC" id="3.4.22.40" evidence="3 9"/>
<feature type="active site" evidence="10">
    <location>
        <position position="374"/>
    </location>
</feature>
<keyword evidence="5 9" id="KW-0963">Cytoplasm</keyword>
<evidence type="ECO:0000256" key="9">
    <source>
        <dbReference type="PIRNR" id="PIRNR005700"/>
    </source>
</evidence>
<dbReference type="OrthoDB" id="2666448at2759"/>
<dbReference type="GO" id="GO:0070005">
    <property type="term" value="F:cysteine-type aminopeptidase activity"/>
    <property type="evidence" value="ECO:0007669"/>
    <property type="project" value="InterPro"/>
</dbReference>
<evidence type="ECO:0000313" key="11">
    <source>
        <dbReference type="EMBL" id="LAA03324.1"/>
    </source>
</evidence>